<feature type="compositionally biased region" description="Low complexity" evidence="1">
    <location>
        <begin position="124"/>
        <end position="138"/>
    </location>
</feature>
<organism evidence="2 3">
    <name type="scientific">Gigaspora margarita</name>
    <dbReference type="NCBI Taxonomy" id="4874"/>
    <lineage>
        <taxon>Eukaryota</taxon>
        <taxon>Fungi</taxon>
        <taxon>Fungi incertae sedis</taxon>
        <taxon>Mucoromycota</taxon>
        <taxon>Glomeromycotina</taxon>
        <taxon>Glomeromycetes</taxon>
        <taxon>Diversisporales</taxon>
        <taxon>Gigasporaceae</taxon>
        <taxon>Gigaspora</taxon>
    </lineage>
</organism>
<evidence type="ECO:0000256" key="1">
    <source>
        <dbReference type="SAM" id="MobiDB-lite"/>
    </source>
</evidence>
<reference evidence="2 3" key="1">
    <citation type="submission" date="2021-06" db="EMBL/GenBank/DDBJ databases">
        <authorList>
            <person name="Kallberg Y."/>
            <person name="Tangrot J."/>
            <person name="Rosling A."/>
        </authorList>
    </citation>
    <scope>NUCLEOTIDE SEQUENCE [LARGE SCALE GENOMIC DNA]</scope>
    <source>
        <strain evidence="2 3">120-4 pot B 10/14</strain>
    </source>
</reference>
<sequence length="286" mass="33035">MVREKEETTRTNAALKVEYEQKEVQTSYQKSAETDIVSEMELGNQKKDKNMTLKRDIKPTVTEVLDAYYDLNEPVEEPFDDAEFGSNEEQENGLKVLLKEVATECNALIRKLAPREKEPIQEPVGEINVRNNKNNGVKVEMELDPSEEKKEENVETVSTKPEKYLDNKARTESDRKTVKEGSVKERRGSKRPLDGDALGHACNLWMRKVIKFRGIVKKKENHKPKEVTRYLDDCGPYKFESEKKYEKEALESGRTKIKIEKDENEACFDSSRSPQLDDRKTWALLA</sequence>
<comment type="caution">
    <text evidence="2">The sequence shown here is derived from an EMBL/GenBank/DDBJ whole genome shotgun (WGS) entry which is preliminary data.</text>
</comment>
<keyword evidence="3" id="KW-1185">Reference proteome</keyword>
<evidence type="ECO:0000313" key="2">
    <source>
        <dbReference type="EMBL" id="CAG8838732.1"/>
    </source>
</evidence>
<dbReference type="EMBL" id="CAJVQB010058811">
    <property type="protein sequence ID" value="CAG8838732.1"/>
    <property type="molecule type" value="Genomic_DNA"/>
</dbReference>
<feature type="compositionally biased region" description="Basic and acidic residues" evidence="1">
    <location>
        <begin position="160"/>
        <end position="194"/>
    </location>
</feature>
<dbReference type="Proteomes" id="UP000789901">
    <property type="component" value="Unassembled WGS sequence"/>
</dbReference>
<feature type="non-terminal residue" evidence="2">
    <location>
        <position position="286"/>
    </location>
</feature>
<name>A0ABN7WRR6_GIGMA</name>
<accession>A0ABN7WRR6</accession>
<evidence type="ECO:0000313" key="3">
    <source>
        <dbReference type="Proteomes" id="UP000789901"/>
    </source>
</evidence>
<protein>
    <submittedName>
        <fullName evidence="2">9760_t:CDS:1</fullName>
    </submittedName>
</protein>
<gene>
    <name evidence="2" type="ORF">GMARGA_LOCUS34122</name>
</gene>
<proteinExistence type="predicted"/>
<feature type="region of interest" description="Disordered" evidence="1">
    <location>
        <begin position="123"/>
        <end position="194"/>
    </location>
</feature>